<comment type="caution">
    <text evidence="2">The sequence shown here is derived from an EMBL/GenBank/DDBJ whole genome shotgun (WGS) entry which is preliminary data.</text>
</comment>
<keyword evidence="2" id="KW-0547">Nucleotide-binding</keyword>
<protein>
    <submittedName>
        <fullName evidence="2">DNA helicase</fullName>
    </submittedName>
</protein>
<dbReference type="STRING" id="1263015.BN580_00135"/>
<keyword evidence="2" id="KW-0378">Hydrolase</keyword>
<dbReference type="InterPro" id="IPR024402">
    <property type="entry name" value="DUF2726"/>
</dbReference>
<keyword evidence="2" id="KW-0347">Helicase</keyword>
<evidence type="ECO:0000259" key="1">
    <source>
        <dbReference type="Pfam" id="PF10881"/>
    </source>
</evidence>
<gene>
    <name evidence="2" type="ORF">BN580_00135</name>
</gene>
<evidence type="ECO:0000313" key="2">
    <source>
        <dbReference type="EMBL" id="CDC75997.1"/>
    </source>
</evidence>
<evidence type="ECO:0000313" key="3">
    <source>
        <dbReference type="Proteomes" id="UP000017938"/>
    </source>
</evidence>
<proteinExistence type="predicted"/>
<keyword evidence="2" id="KW-0067">ATP-binding</keyword>
<dbReference type="EMBL" id="CBFW010000335">
    <property type="protein sequence ID" value="CDC75997.1"/>
    <property type="molecule type" value="Genomic_DNA"/>
</dbReference>
<name>R6UZQ1_9BACT</name>
<reference evidence="2" key="1">
    <citation type="submission" date="2012-11" db="EMBL/GenBank/DDBJ databases">
        <title>Dependencies among metagenomic species, viruses, plasmids and units of genetic variation.</title>
        <authorList>
            <person name="Nielsen H.B."/>
            <person name="Almeida M."/>
            <person name="Juncker A.S."/>
            <person name="Rasmussen S."/>
            <person name="Li J."/>
            <person name="Sunagawa S."/>
            <person name="Plichta D."/>
            <person name="Gautier L."/>
            <person name="Le Chatelier E."/>
            <person name="Peletier E."/>
            <person name="Bonde I."/>
            <person name="Nielsen T."/>
            <person name="Manichanh C."/>
            <person name="Arumugam M."/>
            <person name="Batto J."/>
            <person name="Santos M.B.Q.D."/>
            <person name="Blom N."/>
            <person name="Borruel N."/>
            <person name="Burgdorf K.S."/>
            <person name="Boumezbeur F."/>
            <person name="Casellas F."/>
            <person name="Dore J."/>
            <person name="Guarner F."/>
            <person name="Hansen T."/>
            <person name="Hildebrand F."/>
            <person name="Kaas R.S."/>
            <person name="Kennedy S."/>
            <person name="Kristiansen K."/>
            <person name="Kultima J.R."/>
            <person name="Leonard P."/>
            <person name="Levenez F."/>
            <person name="Lund O."/>
            <person name="Moumen B."/>
            <person name="Le Paslier D."/>
            <person name="Pons N."/>
            <person name="Pedersen O."/>
            <person name="Prifti E."/>
            <person name="Qin J."/>
            <person name="Raes J."/>
            <person name="Tap J."/>
            <person name="Tims S."/>
            <person name="Ussery D.W."/>
            <person name="Yamada T."/>
            <person name="MetaHit consortium"/>
            <person name="Renault P."/>
            <person name="Sicheritz-Ponten T."/>
            <person name="Bork P."/>
            <person name="Wang J."/>
            <person name="Brunak S."/>
            <person name="Ehrlich S.D."/>
        </authorList>
    </citation>
    <scope>NUCLEOTIDE SEQUENCE [LARGE SCALE GENOMIC DNA]</scope>
</reference>
<dbReference type="Proteomes" id="UP000017938">
    <property type="component" value="Unassembled WGS sequence"/>
</dbReference>
<organism evidence="2 3">
    <name type="scientific">Candidatus Colimorpha enterica</name>
    <dbReference type="NCBI Taxonomy" id="3083063"/>
    <lineage>
        <taxon>Bacteria</taxon>
        <taxon>Pseudomonadati</taxon>
        <taxon>Bacteroidota</taxon>
        <taxon>Bacteroidia</taxon>
        <taxon>Bacteroidales</taxon>
        <taxon>Candidatus Colimorpha</taxon>
    </lineage>
</organism>
<accession>R6UZQ1</accession>
<sequence>MRKYGRVSEVDSENLMYAVIREVLSESDYSKYDVVMHVPLRMILSDLTKLNTRELSFATNHLTHVDFLIFSRLTHQPILVVEVDGFAYHNNEKQRERDQVKNAVLEKYNVPILRLSTVGSGEKQKLISALESMNVT</sequence>
<dbReference type="Pfam" id="PF10881">
    <property type="entry name" value="DUF2726"/>
    <property type="match status" value="1"/>
</dbReference>
<feature type="domain" description="DUF2726" evidence="1">
    <location>
        <begin position="11"/>
        <end position="132"/>
    </location>
</feature>
<dbReference type="AlphaFoldDB" id="R6UZQ1"/>
<dbReference type="GO" id="GO:0004386">
    <property type="term" value="F:helicase activity"/>
    <property type="evidence" value="ECO:0007669"/>
    <property type="project" value="UniProtKB-KW"/>
</dbReference>
<dbReference type="Gene3D" id="3.40.960.10">
    <property type="entry name" value="VSR Endonuclease"/>
    <property type="match status" value="1"/>
</dbReference>